<gene>
    <name evidence="1" type="ORF">DVK44_07235</name>
</gene>
<dbReference type="Proteomes" id="UP000253868">
    <property type="component" value="Chromosome"/>
</dbReference>
<organism evidence="1 2">
    <name type="scientific">Streptomyces paludis</name>
    <dbReference type="NCBI Taxonomy" id="2282738"/>
    <lineage>
        <taxon>Bacteria</taxon>
        <taxon>Bacillati</taxon>
        <taxon>Actinomycetota</taxon>
        <taxon>Actinomycetes</taxon>
        <taxon>Kitasatosporales</taxon>
        <taxon>Streptomycetaceae</taxon>
        <taxon>Streptomyces</taxon>
    </lineage>
</organism>
<accession>A0A345HLF1</accession>
<name>A0A345HLF1_9ACTN</name>
<dbReference type="RefSeq" id="WP_114658892.1">
    <property type="nucleotide sequence ID" value="NZ_CP031194.1"/>
</dbReference>
<protein>
    <recommendedName>
        <fullName evidence="3">Peptide transporter permease SapC</fullName>
    </recommendedName>
</protein>
<sequence length="147" mass="16917">MRFLVPALFVVSAVGVVHIALGVRQHRERCRLVTGEMHARLMADEEQHPALAALWASLAGFAAEERAYQLHCRRWLLLWSLQHRTRAVASGAMRRVAADFMRHPENRAAWEYARHALLGEVRDGADRRFVRLFDDAYDDWCAAREVL</sequence>
<keyword evidence="2" id="KW-1185">Reference proteome</keyword>
<dbReference type="Pfam" id="PF19560">
    <property type="entry name" value="DUF6082"/>
    <property type="match status" value="1"/>
</dbReference>
<reference evidence="2" key="1">
    <citation type="submission" date="2018-07" db="EMBL/GenBank/DDBJ databases">
        <authorList>
            <person name="Zhao J."/>
        </authorList>
    </citation>
    <scope>NUCLEOTIDE SEQUENCE [LARGE SCALE GENOMIC DNA]</scope>
    <source>
        <strain evidence="2">GSSD-12</strain>
    </source>
</reference>
<evidence type="ECO:0000313" key="2">
    <source>
        <dbReference type="Proteomes" id="UP000253868"/>
    </source>
</evidence>
<evidence type="ECO:0000313" key="1">
    <source>
        <dbReference type="EMBL" id="AXG77525.1"/>
    </source>
</evidence>
<dbReference type="OrthoDB" id="4327760at2"/>
<dbReference type="InterPro" id="IPR045728">
    <property type="entry name" value="DUF6082"/>
</dbReference>
<evidence type="ECO:0008006" key="3">
    <source>
        <dbReference type="Google" id="ProtNLM"/>
    </source>
</evidence>
<dbReference type="KEGG" id="spad:DVK44_07235"/>
<proteinExistence type="predicted"/>
<dbReference type="AlphaFoldDB" id="A0A345HLF1"/>
<dbReference type="EMBL" id="CP031194">
    <property type="protein sequence ID" value="AXG77525.1"/>
    <property type="molecule type" value="Genomic_DNA"/>
</dbReference>